<feature type="compositionally biased region" description="Acidic residues" evidence="1">
    <location>
        <begin position="74"/>
        <end position="84"/>
    </location>
</feature>
<dbReference type="EMBL" id="JASCZI010121048">
    <property type="protein sequence ID" value="MED6159245.1"/>
    <property type="molecule type" value="Genomic_DNA"/>
</dbReference>
<protein>
    <submittedName>
        <fullName evidence="2">Uncharacterized protein</fullName>
    </submittedName>
</protein>
<keyword evidence="3" id="KW-1185">Reference proteome</keyword>
<gene>
    <name evidence="2" type="ORF">PIB30_040545</name>
</gene>
<evidence type="ECO:0000313" key="2">
    <source>
        <dbReference type="EMBL" id="MED6159245.1"/>
    </source>
</evidence>
<feature type="region of interest" description="Disordered" evidence="1">
    <location>
        <begin position="20"/>
        <end position="159"/>
    </location>
</feature>
<organism evidence="2 3">
    <name type="scientific">Stylosanthes scabra</name>
    <dbReference type="NCBI Taxonomy" id="79078"/>
    <lineage>
        <taxon>Eukaryota</taxon>
        <taxon>Viridiplantae</taxon>
        <taxon>Streptophyta</taxon>
        <taxon>Embryophyta</taxon>
        <taxon>Tracheophyta</taxon>
        <taxon>Spermatophyta</taxon>
        <taxon>Magnoliopsida</taxon>
        <taxon>eudicotyledons</taxon>
        <taxon>Gunneridae</taxon>
        <taxon>Pentapetalae</taxon>
        <taxon>rosids</taxon>
        <taxon>fabids</taxon>
        <taxon>Fabales</taxon>
        <taxon>Fabaceae</taxon>
        <taxon>Papilionoideae</taxon>
        <taxon>50 kb inversion clade</taxon>
        <taxon>dalbergioids sensu lato</taxon>
        <taxon>Dalbergieae</taxon>
        <taxon>Pterocarpus clade</taxon>
        <taxon>Stylosanthes</taxon>
    </lineage>
</organism>
<accession>A0ABU6UFW6</accession>
<feature type="compositionally biased region" description="Acidic residues" evidence="1">
    <location>
        <begin position="97"/>
        <end position="137"/>
    </location>
</feature>
<proteinExistence type="predicted"/>
<evidence type="ECO:0000256" key="1">
    <source>
        <dbReference type="SAM" id="MobiDB-lite"/>
    </source>
</evidence>
<reference evidence="2 3" key="1">
    <citation type="journal article" date="2023" name="Plants (Basel)">
        <title>Bridging the Gap: Combining Genomics and Transcriptomics Approaches to Understand Stylosanthes scabra, an Orphan Legume from the Brazilian Caatinga.</title>
        <authorList>
            <person name="Ferreira-Neto J.R.C."/>
            <person name="da Silva M.D."/>
            <person name="Binneck E."/>
            <person name="de Melo N.F."/>
            <person name="da Silva R.H."/>
            <person name="de Melo A.L.T.M."/>
            <person name="Pandolfi V."/>
            <person name="Bustamante F.O."/>
            <person name="Brasileiro-Vidal A.C."/>
            <person name="Benko-Iseppon A.M."/>
        </authorList>
    </citation>
    <scope>NUCLEOTIDE SEQUENCE [LARGE SCALE GENOMIC DNA]</scope>
    <source>
        <tissue evidence="2">Leaves</tissue>
    </source>
</reference>
<sequence length="159" mass="17968">MRTHNARRVVDETPLCVRTRDVPLRTHQPTEKAGPSNTAPVIPDPIIISSDSEEDLDLKDESEEVPEYIPGAEPIEEEEEEEIPEYIPGEGLVAGQDLEDEESEEEDPEMDPDQDMEDEEMEEEAEQDPNDDEDFVDYFELAPPTSPDISDESLLPTND</sequence>
<feature type="compositionally biased region" description="Acidic residues" evidence="1">
    <location>
        <begin position="51"/>
        <end position="66"/>
    </location>
</feature>
<dbReference type="Proteomes" id="UP001341840">
    <property type="component" value="Unassembled WGS sequence"/>
</dbReference>
<name>A0ABU6UFW6_9FABA</name>
<evidence type="ECO:0000313" key="3">
    <source>
        <dbReference type="Proteomes" id="UP001341840"/>
    </source>
</evidence>
<feature type="compositionally biased region" description="Basic and acidic residues" evidence="1">
    <location>
        <begin position="20"/>
        <end position="30"/>
    </location>
</feature>
<comment type="caution">
    <text evidence="2">The sequence shown here is derived from an EMBL/GenBank/DDBJ whole genome shotgun (WGS) entry which is preliminary data.</text>
</comment>